<dbReference type="Proteomes" id="UP000277326">
    <property type="component" value="Unassembled WGS sequence"/>
</dbReference>
<dbReference type="OrthoDB" id="203172at2157"/>
<dbReference type="KEGG" id="haer:DU502_15375"/>
<dbReference type="RefSeq" id="WP_121921629.1">
    <property type="nucleotide sequence ID" value="NZ_CP034145.1"/>
</dbReference>
<evidence type="ECO:0000313" key="5">
    <source>
        <dbReference type="Proteomes" id="UP000282007"/>
    </source>
</evidence>
<reference evidence="3 4" key="1">
    <citation type="journal article" date="2015" name="Stand. Genomic Sci.">
        <title>Genomic Encyclopedia of Bacterial and Archaeal Type Strains, Phase III: the genomes of soil and plant-associated and newly described type strains.</title>
        <authorList>
            <person name="Whitman W.B."/>
            <person name="Woyke T."/>
            <person name="Klenk H.P."/>
            <person name="Zhou Y."/>
            <person name="Lilburn T.G."/>
            <person name="Beck B.J."/>
            <person name="De Vos P."/>
            <person name="Vandamme P."/>
            <person name="Eisen J.A."/>
            <person name="Garrity G."/>
            <person name="Hugenholtz P."/>
            <person name="Kyrpides N.C."/>
        </authorList>
    </citation>
    <scope>NUCLEOTIDE SEQUENCE [LARGE SCALE GENOMIC DNA]</scope>
    <source>
        <strain evidence="3 4">CGMCC 1.10124</strain>
    </source>
</reference>
<accession>A0A3M0CU55</accession>
<reference evidence="3" key="3">
    <citation type="submission" date="2018-10" db="EMBL/GenBank/DDBJ databases">
        <authorList>
            <person name="Whitman W."/>
            <person name="Huntemann M."/>
            <person name="Clum A."/>
            <person name="Pillay M."/>
            <person name="Palaniappan K."/>
            <person name="Varghese N."/>
            <person name="Mikhailova N."/>
            <person name="Stamatis D."/>
            <person name="Reddy T."/>
            <person name="Daum C."/>
            <person name="Shapiro N."/>
            <person name="Ivanova N."/>
            <person name="Kyrpides N."/>
            <person name="Woyke T."/>
        </authorList>
    </citation>
    <scope>NUCLEOTIDE SEQUENCE</scope>
    <source>
        <strain evidence="3">CGMCC 1.10124</strain>
    </source>
</reference>
<dbReference type="InterPro" id="IPR036188">
    <property type="entry name" value="FAD/NAD-bd_sf"/>
</dbReference>
<dbReference type="PANTHER" id="PTHR42923">
    <property type="entry name" value="PROTOPORPHYRINOGEN OXIDASE"/>
    <property type="match status" value="1"/>
</dbReference>
<dbReference type="EMBL" id="CP034145">
    <property type="protein sequence ID" value="AZH26670.1"/>
    <property type="molecule type" value="Genomic_DNA"/>
</dbReference>
<keyword evidence="5" id="KW-1185">Reference proteome</keyword>
<dbReference type="InterPro" id="IPR002937">
    <property type="entry name" value="Amino_oxidase"/>
</dbReference>
<evidence type="ECO:0000313" key="2">
    <source>
        <dbReference type="EMBL" id="AZH26670.1"/>
    </source>
</evidence>
<organism evidence="3 4">
    <name type="scientific">Haloplanus aerogenes</name>
    <dbReference type="NCBI Taxonomy" id="660522"/>
    <lineage>
        <taxon>Archaea</taxon>
        <taxon>Methanobacteriati</taxon>
        <taxon>Methanobacteriota</taxon>
        <taxon>Stenosarchaea group</taxon>
        <taxon>Halobacteria</taxon>
        <taxon>Halobacteriales</taxon>
        <taxon>Haloferacaceae</taxon>
        <taxon>Haloplanus</taxon>
    </lineage>
</organism>
<proteinExistence type="predicted"/>
<feature type="domain" description="Amine oxidase" evidence="1">
    <location>
        <begin position="15"/>
        <end position="494"/>
    </location>
</feature>
<dbReference type="AlphaFoldDB" id="A0A3M0CU55"/>
<name>A0A3M0CU55_9EURY</name>
<dbReference type="EMBL" id="REFS01000006">
    <property type="protein sequence ID" value="RMB12908.1"/>
    <property type="molecule type" value="Genomic_DNA"/>
</dbReference>
<evidence type="ECO:0000313" key="3">
    <source>
        <dbReference type="EMBL" id="RMB12908.1"/>
    </source>
</evidence>
<reference evidence="2 5" key="2">
    <citation type="submission" date="2018-07" db="EMBL/GenBank/DDBJ databases">
        <title>Genome sequences of Haloplanus aerogenes JCM 16430T.</title>
        <authorList>
            <person name="Kim Y.B."/>
            <person name="Roh S.W."/>
        </authorList>
    </citation>
    <scope>NUCLEOTIDE SEQUENCE [LARGE SCALE GENOMIC DNA]</scope>
    <source>
        <strain evidence="2 5">JCM 16430</strain>
    </source>
</reference>
<gene>
    <name evidence="3" type="ORF">ATH50_3064</name>
    <name evidence="2" type="ORF">DU502_15375</name>
</gene>
<dbReference type="GeneID" id="38472695"/>
<dbReference type="Proteomes" id="UP000282007">
    <property type="component" value="Chromosome"/>
</dbReference>
<dbReference type="PANTHER" id="PTHR42923:SF46">
    <property type="entry name" value="AMINE OXIDASE"/>
    <property type="match status" value="1"/>
</dbReference>
<dbReference type="GO" id="GO:0016491">
    <property type="term" value="F:oxidoreductase activity"/>
    <property type="evidence" value="ECO:0007669"/>
    <property type="project" value="InterPro"/>
</dbReference>
<dbReference type="SUPFAM" id="SSF51905">
    <property type="entry name" value="FAD/NAD(P)-binding domain"/>
    <property type="match status" value="1"/>
</dbReference>
<dbReference type="InterPro" id="IPR050464">
    <property type="entry name" value="Zeta_carotene_desat/Oxidored"/>
</dbReference>
<protein>
    <submittedName>
        <fullName evidence="2">FAD-dependent oxidoreductase</fullName>
    </submittedName>
    <submittedName>
        <fullName evidence="3">Uncharacterized protein with NAD-binding domain and iron-sulfur cluster</fullName>
    </submittedName>
</protein>
<sequence>MSTRTPRIVVLGGGIGGLSAAHELAARDFDVTVYEAKEQLGGKARSFPVSTPDGGTVPAEHGFRFFPGFYRNVRETMERIPLPEGGVVADNLVHTDETLIAATEGRETVSETRTPQTVGEWAEAFKPTIGGGDLTPAETNYFLRRLFVILTSCRARRERELDRVSWWEFVDAESQSPAYRKHLAESTQALVALQPQRGSARTIGQIYVQLMLDQIDPNRPTEAVLNGPTSDVWIDPWVTYLASLGVDFHTDSPVTCIDSDGERVTGVELASGETVTADHYVAALPVEVMASLVTPDLRRAAPSLSHVERLDTAWMNGIQFYLTEDVPLARGHQAYTDSPWALTAISQRQFWDDGPVDVAAGSAGAVQGVLSVIVSDWETPGVVYDKPARACSREEIKTEVWHQLAAHLNRDAERLSEEVLYDWVLDPAIVEAESGMANTEPLLINTVDSLRHRPRAVTEAPNLVLAADYVRTETDLATMESANEAARRAVRGIIDRAGVDADPPQVWGLDEPRLFDPPKRQDEVAFRLGLPHPGEAERGLRKTVRGLWG</sequence>
<dbReference type="Gene3D" id="3.50.50.60">
    <property type="entry name" value="FAD/NAD(P)-binding domain"/>
    <property type="match status" value="1"/>
</dbReference>
<dbReference type="Pfam" id="PF01593">
    <property type="entry name" value="Amino_oxidase"/>
    <property type="match status" value="1"/>
</dbReference>
<evidence type="ECO:0000259" key="1">
    <source>
        <dbReference type="Pfam" id="PF01593"/>
    </source>
</evidence>
<evidence type="ECO:0000313" key="4">
    <source>
        <dbReference type="Proteomes" id="UP000277326"/>
    </source>
</evidence>